<name>D5RIZ3_9PROT</name>
<reference evidence="2 3" key="1">
    <citation type="submission" date="2010-04" db="EMBL/GenBank/DDBJ databases">
        <authorList>
            <person name="Qin X."/>
            <person name="Bachman B."/>
            <person name="Battles P."/>
            <person name="Bell A."/>
            <person name="Bess C."/>
            <person name="Bickham C."/>
            <person name="Chaboub L."/>
            <person name="Chen D."/>
            <person name="Coyle M."/>
            <person name="Deiros D.R."/>
            <person name="Dinh H."/>
            <person name="Forbes L."/>
            <person name="Fowler G."/>
            <person name="Francisco L."/>
            <person name="Fu Q."/>
            <person name="Gubbala S."/>
            <person name="Hale W."/>
            <person name="Han Y."/>
            <person name="Hemphill L."/>
            <person name="Highlander S.K."/>
            <person name="Hirani K."/>
            <person name="Hogues M."/>
            <person name="Jackson L."/>
            <person name="Jakkamsetti A."/>
            <person name="Javaid M."/>
            <person name="Jiang H."/>
            <person name="Korchina V."/>
            <person name="Kovar C."/>
            <person name="Lara F."/>
            <person name="Lee S."/>
            <person name="Mata R."/>
            <person name="Mathew T."/>
            <person name="Moen C."/>
            <person name="Morales K."/>
            <person name="Munidasa M."/>
            <person name="Nazareth L."/>
            <person name="Ngo R."/>
            <person name="Nguyen L."/>
            <person name="Okwuonu G."/>
            <person name="Ongeri F."/>
            <person name="Patil S."/>
            <person name="Petrosino J."/>
            <person name="Pham C."/>
            <person name="Pham P."/>
            <person name="Pu L.-L."/>
            <person name="Puazo M."/>
            <person name="Raj R."/>
            <person name="Reid J."/>
            <person name="Rouhana J."/>
            <person name="Saada N."/>
            <person name="Shang Y."/>
            <person name="Simmons D."/>
            <person name="Thornton R."/>
            <person name="Warren J."/>
            <person name="Weissenberger G."/>
            <person name="Zhang J."/>
            <person name="Zhang L."/>
            <person name="Zhou C."/>
            <person name="Zhu D."/>
            <person name="Muzny D."/>
            <person name="Worley K."/>
            <person name="Gibbs R."/>
        </authorList>
    </citation>
    <scope>NUCLEOTIDE SEQUENCE [LARGE SCALE GENOMIC DNA]</scope>
    <source>
        <strain evidence="2 3">ATCC 49957</strain>
    </source>
</reference>
<evidence type="ECO:0000313" key="3">
    <source>
        <dbReference type="Proteomes" id="UP000005324"/>
    </source>
</evidence>
<proteinExistence type="predicted"/>
<evidence type="ECO:0000313" key="2">
    <source>
        <dbReference type="EMBL" id="EFH12731.1"/>
    </source>
</evidence>
<feature type="chain" id="PRO_5003075963" description="Dienelactone hydrolase domain-containing protein" evidence="1">
    <location>
        <begin position="25"/>
        <end position="118"/>
    </location>
</feature>
<dbReference type="RefSeq" id="WP_007004112.1">
    <property type="nucleotide sequence ID" value="NZ_GG770778.1"/>
</dbReference>
<dbReference type="HOGENOM" id="CLU_2090013_0_0_5"/>
<dbReference type="AlphaFoldDB" id="D5RIZ3"/>
<dbReference type="EMBL" id="ADVL01000175">
    <property type="protein sequence ID" value="EFH12731.1"/>
    <property type="molecule type" value="Genomic_DNA"/>
</dbReference>
<dbReference type="InterPro" id="IPR029058">
    <property type="entry name" value="AB_hydrolase_fold"/>
</dbReference>
<keyword evidence="3" id="KW-1185">Reference proteome</keyword>
<feature type="non-terminal residue" evidence="2">
    <location>
        <position position="118"/>
    </location>
</feature>
<evidence type="ECO:0000256" key="1">
    <source>
        <dbReference type="SAM" id="SignalP"/>
    </source>
</evidence>
<dbReference type="Gene3D" id="3.40.50.1820">
    <property type="entry name" value="alpha/beta hydrolase"/>
    <property type="match status" value="1"/>
</dbReference>
<gene>
    <name evidence="2" type="ORF">HMPREF0731_1053</name>
</gene>
<comment type="caution">
    <text evidence="2">The sequence shown here is derived from an EMBL/GenBank/DDBJ whole genome shotgun (WGS) entry which is preliminary data.</text>
</comment>
<organism evidence="2 3">
    <name type="scientific">Pseudoroseomonas cervicalis ATCC 49957</name>
    <dbReference type="NCBI Taxonomy" id="525371"/>
    <lineage>
        <taxon>Bacteria</taxon>
        <taxon>Pseudomonadati</taxon>
        <taxon>Pseudomonadota</taxon>
        <taxon>Alphaproteobacteria</taxon>
        <taxon>Acetobacterales</taxon>
        <taxon>Roseomonadaceae</taxon>
        <taxon>Roseomonas</taxon>
    </lineage>
</organism>
<accession>D5RIZ3</accession>
<keyword evidence="1" id="KW-0732">Signal</keyword>
<evidence type="ECO:0008006" key="4">
    <source>
        <dbReference type="Google" id="ProtNLM"/>
    </source>
</evidence>
<sequence>MRRSLALVLTLSALVLAGPGLARAQAYRNAEIPGPGGVTLRALLALPPEGAPPGVPVVALHGCAGLGTVEQLRAPARERDWTRRLLEAGHPVLLPDSFGSRGLGPACGRPDHPAGAEA</sequence>
<protein>
    <recommendedName>
        <fullName evidence="4">Dienelactone hydrolase domain-containing protein</fullName>
    </recommendedName>
</protein>
<feature type="signal peptide" evidence="1">
    <location>
        <begin position="1"/>
        <end position="24"/>
    </location>
</feature>
<dbReference type="Proteomes" id="UP000005324">
    <property type="component" value="Unassembled WGS sequence"/>
</dbReference>
<dbReference type="SUPFAM" id="SSF53474">
    <property type="entry name" value="alpha/beta-Hydrolases"/>
    <property type="match status" value="1"/>
</dbReference>